<dbReference type="FunFam" id="3.40.50.620:FF:000106">
    <property type="entry name" value="Glutamine-dependent NAD(+) synthetase"/>
    <property type="match status" value="1"/>
</dbReference>
<comment type="catalytic activity">
    <reaction evidence="8 10">
        <text>deamido-NAD(+) + NH4(+) + ATP = AMP + diphosphate + NAD(+) + H(+)</text>
        <dbReference type="Rhea" id="RHEA:21188"/>
        <dbReference type="ChEBI" id="CHEBI:15378"/>
        <dbReference type="ChEBI" id="CHEBI:28938"/>
        <dbReference type="ChEBI" id="CHEBI:30616"/>
        <dbReference type="ChEBI" id="CHEBI:33019"/>
        <dbReference type="ChEBI" id="CHEBI:57540"/>
        <dbReference type="ChEBI" id="CHEBI:58437"/>
        <dbReference type="ChEBI" id="CHEBI:456215"/>
        <dbReference type="EC" id="6.3.1.5"/>
    </reaction>
</comment>
<dbReference type="PANTHER" id="PTHR23090:SF9">
    <property type="entry name" value="GLUTAMINE-DEPENDENT NAD(+) SYNTHETASE"/>
    <property type="match status" value="1"/>
</dbReference>
<dbReference type="GO" id="GO:0004359">
    <property type="term" value="F:glutaminase activity"/>
    <property type="evidence" value="ECO:0007669"/>
    <property type="project" value="InterPro"/>
</dbReference>
<feature type="binding site" evidence="8">
    <location>
        <begin position="33"/>
        <end position="40"/>
    </location>
    <ligand>
        <name>ATP</name>
        <dbReference type="ChEBI" id="CHEBI:30616"/>
    </ligand>
</feature>
<feature type="binding site" description="in other chain" evidence="8">
    <location>
        <position position="149"/>
    </location>
    <ligand>
        <name>deamido-NAD(+)</name>
        <dbReference type="ChEBI" id="CHEBI:58437"/>
        <note>ligand shared between two neighboring subunits</note>
    </ligand>
</feature>
<organism evidence="13 14">
    <name type="scientific">Methanoregula formicica (strain DSM 22288 / NBRC 105244 / SMSP)</name>
    <dbReference type="NCBI Taxonomy" id="593750"/>
    <lineage>
        <taxon>Archaea</taxon>
        <taxon>Methanobacteriati</taxon>
        <taxon>Methanobacteriota</taxon>
        <taxon>Stenosarchaea group</taxon>
        <taxon>Methanomicrobia</taxon>
        <taxon>Methanomicrobiales</taxon>
        <taxon>Methanoregulaceae</taxon>
        <taxon>Methanoregula</taxon>
    </lineage>
</organism>
<evidence type="ECO:0000256" key="1">
    <source>
        <dbReference type="ARBA" id="ARBA00005859"/>
    </source>
</evidence>
<dbReference type="HOGENOM" id="CLU_059327_1_1_2"/>
<feature type="binding site" evidence="8">
    <location>
        <position position="141"/>
    </location>
    <ligand>
        <name>Mg(2+)</name>
        <dbReference type="ChEBI" id="CHEBI:18420"/>
    </ligand>
</feature>
<proteinExistence type="inferred from homology"/>
<sequence length="254" mass="28291">METEDGLWCRLGRIEQMVRHAYWQTGCKGIVIGLSGGIDSAVAAVFCCRAVGPENVLGLLMPSSVSSPDDLRDAEDLCSRFKIPYEVISIDPMLEGFRTMPGFTETPYLLGNLMARIRMITLYYYANRDHRIVCGTSNRSEYMLGYSTKYGDSAADIQPLLHFYKTDIFVAARELNIPEPIIRKVPSAGLWAGQSDEKEIGLSYTEIDAALRALEENSWKAQNPSEEKVLALVKKSGHKRMPAPSLLTGSQREC</sequence>
<accession>L0H9J0</accession>
<comment type="subunit">
    <text evidence="8">Homodimer.</text>
</comment>
<evidence type="ECO:0000256" key="8">
    <source>
        <dbReference type="HAMAP-Rule" id="MF_00193"/>
    </source>
</evidence>
<dbReference type="InterPro" id="IPR022926">
    <property type="entry name" value="NH(3)-dep_NAD(+)_synth"/>
</dbReference>
<dbReference type="Proteomes" id="UP000010824">
    <property type="component" value="Chromosome"/>
</dbReference>
<dbReference type="InterPro" id="IPR003694">
    <property type="entry name" value="NAD_synthase"/>
</dbReference>
<feature type="binding site" evidence="8">
    <location>
        <position position="39"/>
    </location>
    <ligand>
        <name>Mg(2+)</name>
        <dbReference type="ChEBI" id="CHEBI:18420"/>
    </ligand>
</feature>
<evidence type="ECO:0000256" key="7">
    <source>
        <dbReference type="ARBA" id="ARBA00023027"/>
    </source>
</evidence>
<dbReference type="KEGG" id="mfo:Metfor_0335"/>
<dbReference type="GeneID" id="14309008"/>
<feature type="domain" description="NAD/GMP synthase" evidence="12">
    <location>
        <begin position="13"/>
        <end position="242"/>
    </location>
</feature>
<dbReference type="OrthoDB" id="39312at2157"/>
<evidence type="ECO:0000256" key="4">
    <source>
        <dbReference type="ARBA" id="ARBA00022741"/>
    </source>
</evidence>
<feature type="binding site" evidence="8">
    <location>
        <position position="165"/>
    </location>
    <ligand>
        <name>ATP</name>
        <dbReference type="ChEBI" id="CHEBI:30616"/>
    </ligand>
</feature>
<dbReference type="GO" id="GO:0003952">
    <property type="term" value="F:NAD+ synthase (glutamine-hydrolyzing) activity"/>
    <property type="evidence" value="ECO:0007669"/>
    <property type="project" value="InterPro"/>
</dbReference>
<dbReference type="InterPro" id="IPR014729">
    <property type="entry name" value="Rossmann-like_a/b/a_fold"/>
</dbReference>
<keyword evidence="7 8" id="KW-0520">NAD</keyword>
<feature type="region of interest" description="Disordered" evidence="11">
    <location>
        <begin position="235"/>
        <end position="254"/>
    </location>
</feature>
<dbReference type="PANTHER" id="PTHR23090">
    <property type="entry name" value="NH 3 /GLUTAMINE-DEPENDENT NAD + SYNTHETASE"/>
    <property type="match status" value="1"/>
</dbReference>
<dbReference type="InParanoid" id="L0H9J0"/>
<dbReference type="NCBIfam" id="NF010587">
    <property type="entry name" value="PRK13980.1"/>
    <property type="match status" value="1"/>
</dbReference>
<dbReference type="eggNOG" id="arCOG00069">
    <property type="taxonomic scope" value="Archaea"/>
</dbReference>
<evidence type="ECO:0000313" key="13">
    <source>
        <dbReference type="EMBL" id="AGB01412.1"/>
    </source>
</evidence>
<evidence type="ECO:0000256" key="9">
    <source>
        <dbReference type="RuleBase" id="RU003811"/>
    </source>
</evidence>
<feature type="binding site" evidence="8">
    <location>
        <position position="156"/>
    </location>
    <ligand>
        <name>deamido-NAD(+)</name>
        <dbReference type="ChEBI" id="CHEBI:58437"/>
        <note>ligand shared between two neighboring subunits</note>
    </ligand>
</feature>
<dbReference type="GO" id="GO:0046872">
    <property type="term" value="F:metal ion binding"/>
    <property type="evidence" value="ECO:0007669"/>
    <property type="project" value="UniProtKB-KW"/>
</dbReference>
<gene>
    <name evidence="8" type="primary">nadE</name>
    <name evidence="13" type="ordered locus">Metfor_0335</name>
</gene>
<keyword evidence="14" id="KW-1185">Reference proteome</keyword>
<comment type="function">
    <text evidence="8">Catalyzes the ATP-dependent amidation of deamido-NAD to form NAD. Uses ammonia as a nitrogen source.</text>
</comment>
<keyword evidence="6 8" id="KW-0460">Magnesium</keyword>
<evidence type="ECO:0000256" key="10">
    <source>
        <dbReference type="RuleBase" id="RU003812"/>
    </source>
</evidence>
<reference evidence="14" key="1">
    <citation type="submission" date="2011-12" db="EMBL/GenBank/DDBJ databases">
        <title>Complete sequence of Methanoregula formicicum SMSP.</title>
        <authorList>
            <person name="Lucas S."/>
            <person name="Han J."/>
            <person name="Lapidus A."/>
            <person name="Cheng J.-F."/>
            <person name="Goodwin L."/>
            <person name="Pitluck S."/>
            <person name="Peters L."/>
            <person name="Ovchinnikova G."/>
            <person name="Teshima H."/>
            <person name="Detter J.C."/>
            <person name="Han C."/>
            <person name="Tapia R."/>
            <person name="Land M."/>
            <person name="Hauser L."/>
            <person name="Kyrpides N."/>
            <person name="Ivanova N."/>
            <person name="Pagani I."/>
            <person name="Imachi H."/>
            <person name="Tamaki H."/>
            <person name="Sekiguchi Y."/>
            <person name="Kamagata Y."/>
            <person name="Cadillo-Quiroz H."/>
            <person name="Zinder S."/>
            <person name="Liu W.-T."/>
            <person name="Woyke T."/>
        </authorList>
    </citation>
    <scope>NUCLEOTIDE SEQUENCE [LARGE SCALE GENOMIC DNA]</scope>
    <source>
        <strain evidence="14">DSM 22288 / NBRC 105244 / SMSP</strain>
    </source>
</reference>
<keyword evidence="4 8" id="KW-0547">Nucleotide-binding</keyword>
<evidence type="ECO:0000313" key="14">
    <source>
        <dbReference type="Proteomes" id="UP000010824"/>
    </source>
</evidence>
<keyword evidence="5 8" id="KW-0067">ATP-binding</keyword>
<dbReference type="FunCoup" id="L0H9J0">
    <property type="interactions" value="91"/>
</dbReference>
<reference evidence="13 14" key="2">
    <citation type="journal article" date="2014" name="Genome Announc.">
        <title>Complete Genome Sequence of Methanoregula formicica SMSPT, a Mesophilic Hydrogenotrophic Methanogen Isolated from a Methanogenic Upflow Anaerobic Sludge Blanket Reactor.</title>
        <authorList>
            <person name="Yamamoto K."/>
            <person name="Tamaki H."/>
            <person name="Cadillo-Quiroz H."/>
            <person name="Imachi H."/>
            <person name="Kyrpides N."/>
            <person name="Woyke T."/>
            <person name="Goodwin L."/>
            <person name="Zinder S.H."/>
            <person name="Kamagata Y."/>
            <person name="Liu W.T."/>
        </authorList>
    </citation>
    <scope>NUCLEOTIDE SEQUENCE [LARGE SCALE GENOMIC DNA]</scope>
    <source>
        <strain evidence="14">DSM 22288 / NBRC 105244 / SMSP</strain>
    </source>
</reference>
<dbReference type="CDD" id="cd00553">
    <property type="entry name" value="NAD_synthase"/>
    <property type="match status" value="1"/>
</dbReference>
<keyword evidence="2 8" id="KW-0436">Ligase</keyword>
<evidence type="ECO:0000259" key="12">
    <source>
        <dbReference type="Pfam" id="PF02540"/>
    </source>
</evidence>
<dbReference type="GO" id="GO:0005737">
    <property type="term" value="C:cytoplasm"/>
    <property type="evidence" value="ECO:0007669"/>
    <property type="project" value="InterPro"/>
</dbReference>
<dbReference type="GO" id="GO:0008795">
    <property type="term" value="F:NAD+ synthase activity"/>
    <property type="evidence" value="ECO:0007669"/>
    <property type="project" value="UniProtKB-UniRule"/>
</dbReference>
<feature type="binding site" evidence="8">
    <location>
        <position position="136"/>
    </location>
    <ligand>
        <name>ATP</name>
        <dbReference type="ChEBI" id="CHEBI:30616"/>
    </ligand>
</feature>
<dbReference type="SUPFAM" id="SSF52402">
    <property type="entry name" value="Adenine nucleotide alpha hydrolases-like"/>
    <property type="match status" value="1"/>
</dbReference>
<evidence type="ECO:0000256" key="2">
    <source>
        <dbReference type="ARBA" id="ARBA00022598"/>
    </source>
</evidence>
<dbReference type="HAMAP" id="MF_00193">
    <property type="entry name" value="NadE_ammonia_dep"/>
    <property type="match status" value="1"/>
</dbReference>
<dbReference type="Gene3D" id="3.40.50.620">
    <property type="entry name" value="HUPs"/>
    <property type="match status" value="1"/>
</dbReference>
<protein>
    <recommendedName>
        <fullName evidence="8 10">NH(3)-dependent NAD(+) synthetase</fullName>
        <ecNumber evidence="8 10">6.3.1.5</ecNumber>
    </recommendedName>
</protein>
<dbReference type="Pfam" id="PF02540">
    <property type="entry name" value="NAD_synthase"/>
    <property type="match status" value="1"/>
</dbReference>
<comment type="similarity">
    <text evidence="1 8 9">Belongs to the NAD synthetase family.</text>
</comment>
<evidence type="ECO:0000256" key="5">
    <source>
        <dbReference type="ARBA" id="ARBA00022840"/>
    </source>
</evidence>
<dbReference type="UniPathway" id="UPA00253">
    <property type="reaction ID" value="UER00333"/>
</dbReference>
<keyword evidence="3 8" id="KW-0479">Metal-binding</keyword>
<feature type="binding site" description="in other chain" evidence="8">
    <location>
        <position position="116"/>
    </location>
    <ligand>
        <name>deamido-NAD(+)</name>
        <dbReference type="ChEBI" id="CHEBI:58437"/>
        <note>ligand shared between two neighboring subunits</note>
    </ligand>
</feature>
<evidence type="ECO:0000256" key="6">
    <source>
        <dbReference type="ARBA" id="ARBA00022842"/>
    </source>
</evidence>
<dbReference type="RefSeq" id="WP_015284376.1">
    <property type="nucleotide sequence ID" value="NC_019943.1"/>
</dbReference>
<dbReference type="EMBL" id="CP003167">
    <property type="protein sequence ID" value="AGB01412.1"/>
    <property type="molecule type" value="Genomic_DNA"/>
</dbReference>
<dbReference type="GO" id="GO:0005524">
    <property type="term" value="F:ATP binding"/>
    <property type="evidence" value="ECO:0007669"/>
    <property type="project" value="UniProtKB-UniRule"/>
</dbReference>
<name>L0H9J0_METFS</name>
<comment type="pathway">
    <text evidence="8">Cofactor biosynthesis; NAD(+) biosynthesis; NAD(+) from deamido-NAD(+) (ammonia route): step 1/1.</text>
</comment>
<dbReference type="EC" id="6.3.1.5" evidence="8 10"/>
<dbReference type="STRING" id="593750.Metfor_0335"/>
<evidence type="ECO:0000256" key="11">
    <source>
        <dbReference type="SAM" id="MobiDB-lite"/>
    </source>
</evidence>
<evidence type="ECO:0000256" key="3">
    <source>
        <dbReference type="ARBA" id="ARBA00022723"/>
    </source>
</evidence>
<dbReference type="NCBIfam" id="TIGR00552">
    <property type="entry name" value="nadE"/>
    <property type="match status" value="1"/>
</dbReference>
<dbReference type="AlphaFoldDB" id="L0H9J0"/>
<feature type="binding site" evidence="8">
    <location>
        <position position="187"/>
    </location>
    <ligand>
        <name>ATP</name>
        <dbReference type="ChEBI" id="CHEBI:30616"/>
    </ligand>
</feature>
<dbReference type="InterPro" id="IPR022310">
    <property type="entry name" value="NAD/GMP_synthase"/>
</dbReference>
<feature type="binding site" description="in other chain" evidence="8">
    <location>
        <begin position="238"/>
        <end position="239"/>
    </location>
    <ligand>
        <name>deamido-NAD(+)</name>
        <dbReference type="ChEBI" id="CHEBI:58437"/>
        <note>ligand shared between two neighboring subunits</note>
    </ligand>
</feature>
<dbReference type="GO" id="GO:0009435">
    <property type="term" value="P:NAD+ biosynthetic process"/>
    <property type="evidence" value="ECO:0007669"/>
    <property type="project" value="UniProtKB-UniRule"/>
</dbReference>